<dbReference type="EMBL" id="QMIF01000008">
    <property type="protein sequence ID" value="TVM33137.1"/>
    <property type="molecule type" value="Genomic_DNA"/>
</dbReference>
<proteinExistence type="predicted"/>
<dbReference type="OrthoDB" id="9890736at2"/>
<evidence type="ECO:0008006" key="5">
    <source>
        <dbReference type="Google" id="ProtNLM"/>
    </source>
</evidence>
<evidence type="ECO:0000256" key="1">
    <source>
        <dbReference type="SAM" id="MobiDB-lite"/>
    </source>
</evidence>
<evidence type="ECO:0000313" key="3">
    <source>
        <dbReference type="EMBL" id="TVM33137.1"/>
    </source>
</evidence>
<sequence>MNTRHTQFRKIALAAVAVGTLLTAHGCALFKSPPPQDQETIAQPATKQAPEPKKETKPVEKKQTTKKTKAEDKPAADSTKEMGPGETAQGYVIGGEKGALATDSAQKNGFGGIRSVEPAIVLQGEGPYPTVDDLLLASDEAAEDGRVLGDISPFDAFPDIPGDDTVGRVFKEKGKSGVRIKLFAFNAPGQKHHRRVYGYVVEDTVSGEVHGFFDGDGDGVFEQATLKPVIQPAALTPGS</sequence>
<feature type="signal peptide" evidence="2">
    <location>
        <begin position="1"/>
        <end position="26"/>
    </location>
</feature>
<accession>A0A6P1ZHT7</accession>
<feature type="compositionally biased region" description="Polar residues" evidence="1">
    <location>
        <begin position="37"/>
        <end position="46"/>
    </location>
</feature>
<comment type="caution">
    <text evidence="3">The sequence shown here is derived from an EMBL/GenBank/DDBJ whole genome shotgun (WGS) entry which is preliminary data.</text>
</comment>
<evidence type="ECO:0000256" key="2">
    <source>
        <dbReference type="SAM" id="SignalP"/>
    </source>
</evidence>
<dbReference type="AlphaFoldDB" id="A0A6P1ZHT7"/>
<keyword evidence="2" id="KW-0732">Signal</keyword>
<gene>
    <name evidence="3" type="ORF">DQK91_13350</name>
</gene>
<evidence type="ECO:0000313" key="4">
    <source>
        <dbReference type="Proteomes" id="UP000434052"/>
    </source>
</evidence>
<name>A0A6P1ZHT7_9BACT</name>
<dbReference type="RefSeq" id="WP_144305867.1">
    <property type="nucleotide sequence ID" value="NZ_QMIF01000008.1"/>
</dbReference>
<feature type="chain" id="PRO_5026941310" description="Lipoprotein" evidence="2">
    <location>
        <begin position="27"/>
        <end position="239"/>
    </location>
</feature>
<protein>
    <recommendedName>
        <fullName evidence="5">Lipoprotein</fullName>
    </recommendedName>
</protein>
<reference evidence="3 4" key="1">
    <citation type="submission" date="2018-06" db="EMBL/GenBank/DDBJ databases">
        <title>Complete genome of Desulfovibrio marinus P48SEP.</title>
        <authorList>
            <person name="Crispim J.S."/>
            <person name="Vidigal P.M.P."/>
            <person name="Silva L.C.F."/>
            <person name="Araujo L.C."/>
            <person name="Laguardia C.N."/>
            <person name="Dias R.S."/>
            <person name="Sousa M.P."/>
            <person name="Paula S.O."/>
            <person name="Silva C."/>
        </authorList>
    </citation>
    <scope>NUCLEOTIDE SEQUENCE [LARGE SCALE GENOMIC DNA]</scope>
    <source>
        <strain evidence="3 4">P48SEP</strain>
    </source>
</reference>
<feature type="region of interest" description="Disordered" evidence="1">
    <location>
        <begin position="31"/>
        <end position="91"/>
    </location>
</feature>
<dbReference type="Proteomes" id="UP000434052">
    <property type="component" value="Unassembled WGS sequence"/>
</dbReference>
<organism evidence="3 4">
    <name type="scientific">Oceanidesulfovibrio marinus</name>
    <dbReference type="NCBI Taxonomy" id="370038"/>
    <lineage>
        <taxon>Bacteria</taxon>
        <taxon>Pseudomonadati</taxon>
        <taxon>Thermodesulfobacteriota</taxon>
        <taxon>Desulfovibrionia</taxon>
        <taxon>Desulfovibrionales</taxon>
        <taxon>Desulfovibrionaceae</taxon>
        <taxon>Oceanidesulfovibrio</taxon>
    </lineage>
</organism>
<feature type="compositionally biased region" description="Basic and acidic residues" evidence="1">
    <location>
        <begin position="50"/>
        <end position="80"/>
    </location>
</feature>